<feature type="domain" description="DUF4246" evidence="2">
    <location>
        <begin position="123"/>
        <end position="590"/>
    </location>
</feature>
<protein>
    <submittedName>
        <fullName evidence="4">Uncharacterized protein</fullName>
    </submittedName>
</protein>
<proteinExistence type="predicted"/>
<dbReference type="InterPro" id="IPR049207">
    <property type="entry name" value="DUF4246_N"/>
</dbReference>
<evidence type="ECO:0000259" key="3">
    <source>
        <dbReference type="Pfam" id="PF21666"/>
    </source>
</evidence>
<dbReference type="Pfam" id="PF21666">
    <property type="entry name" value="DUF4246_N"/>
    <property type="match status" value="1"/>
</dbReference>
<name>A0A6A6SNL7_9PLEO</name>
<feature type="region of interest" description="Disordered" evidence="1">
    <location>
        <begin position="340"/>
        <end position="365"/>
    </location>
</feature>
<sequence>MPKYPGLGLELRHNPQDDYGFYPIGAHGSCYASESELLPIRELAMMSIMDKLTDKEDWQKKVFDEAIVAKWRKEALEIPDQEFVKLATSDKYQYWDVNGYVTTREDNVYNSDPRGLEGVMDADTFNVCVQELQAKAKHFEMTGLIPTLDACASVAKSDSLVAPELQASLRAAFSKVREDQASSPDWHPNTGDVVQDLVHPSMYPLVYGRSRVLTEELVGVSDSIEKWAGKGDIVKKDTWAYNQDRDRYSYGVGGGKVPPQYWSNTYQWLPANVAFQENGTVKFTSYVNNLHPLKFPDIYRTIEKLIETALPAWDQCLALGLSYREKEGAGRVESRFSVFGGEADDENPDNWIPGGSEDVNDDDVDPERLKNEISDQGYDPDDPEECDEETVKEIKWKMVRKPRIPGVSFEDIDYAPADGKRLVDKYRETGLQVIVKMASIELTPEKPEFPVGGWHVEGQMNEHICGTALYYLDSENVTSSSLSFRMQTSAYMNDDIDIGQDSYHWLENVCGTNLGGGGSPCLQNYGSVETHQGRLLAFPNVFQHRVSPFHLIDPTKPGHRRFIALWLVDPNTRIISTANVPPQQQSWWVDSVFGKTDKSRSEAMSKLPPEIVALLQEKGSDPSLSSTVEGKLPPELMAMIQKHFNADGNMLPMTAEEAKEHRVKLMQERSAFVKTAEGGWQDHSYSFCEH</sequence>
<keyword evidence="5" id="KW-1185">Reference proteome</keyword>
<feature type="domain" description="DUF4246" evidence="3">
    <location>
        <begin position="4"/>
        <end position="74"/>
    </location>
</feature>
<evidence type="ECO:0000313" key="4">
    <source>
        <dbReference type="EMBL" id="KAF2649455.1"/>
    </source>
</evidence>
<dbReference type="InterPro" id="IPR049192">
    <property type="entry name" value="DUF4246_C"/>
</dbReference>
<dbReference type="PANTHER" id="PTHR33119:SF1">
    <property type="entry name" value="FE2OG DIOXYGENASE DOMAIN-CONTAINING PROTEIN"/>
    <property type="match status" value="1"/>
</dbReference>
<evidence type="ECO:0000313" key="5">
    <source>
        <dbReference type="Proteomes" id="UP000799324"/>
    </source>
</evidence>
<gene>
    <name evidence="4" type="ORF">K491DRAFT_698080</name>
</gene>
<dbReference type="PANTHER" id="PTHR33119">
    <property type="entry name" value="IFI3P"/>
    <property type="match status" value="1"/>
</dbReference>
<dbReference type="InterPro" id="IPR025340">
    <property type="entry name" value="DUF4246"/>
</dbReference>
<dbReference type="OrthoDB" id="415532at2759"/>
<evidence type="ECO:0000259" key="2">
    <source>
        <dbReference type="Pfam" id="PF14033"/>
    </source>
</evidence>
<dbReference type="AlphaFoldDB" id="A0A6A6SNL7"/>
<organism evidence="4 5">
    <name type="scientific">Lophiostoma macrostomum CBS 122681</name>
    <dbReference type="NCBI Taxonomy" id="1314788"/>
    <lineage>
        <taxon>Eukaryota</taxon>
        <taxon>Fungi</taxon>
        <taxon>Dikarya</taxon>
        <taxon>Ascomycota</taxon>
        <taxon>Pezizomycotina</taxon>
        <taxon>Dothideomycetes</taxon>
        <taxon>Pleosporomycetidae</taxon>
        <taxon>Pleosporales</taxon>
        <taxon>Lophiostomataceae</taxon>
        <taxon>Lophiostoma</taxon>
    </lineage>
</organism>
<dbReference type="EMBL" id="MU004491">
    <property type="protein sequence ID" value="KAF2649455.1"/>
    <property type="molecule type" value="Genomic_DNA"/>
</dbReference>
<reference evidence="4" key="1">
    <citation type="journal article" date="2020" name="Stud. Mycol.">
        <title>101 Dothideomycetes genomes: a test case for predicting lifestyles and emergence of pathogens.</title>
        <authorList>
            <person name="Haridas S."/>
            <person name="Albert R."/>
            <person name="Binder M."/>
            <person name="Bloem J."/>
            <person name="Labutti K."/>
            <person name="Salamov A."/>
            <person name="Andreopoulos B."/>
            <person name="Baker S."/>
            <person name="Barry K."/>
            <person name="Bills G."/>
            <person name="Bluhm B."/>
            <person name="Cannon C."/>
            <person name="Castanera R."/>
            <person name="Culley D."/>
            <person name="Daum C."/>
            <person name="Ezra D."/>
            <person name="Gonzalez J."/>
            <person name="Henrissat B."/>
            <person name="Kuo A."/>
            <person name="Liang C."/>
            <person name="Lipzen A."/>
            <person name="Lutzoni F."/>
            <person name="Magnuson J."/>
            <person name="Mondo S."/>
            <person name="Nolan M."/>
            <person name="Ohm R."/>
            <person name="Pangilinan J."/>
            <person name="Park H.-J."/>
            <person name="Ramirez L."/>
            <person name="Alfaro M."/>
            <person name="Sun H."/>
            <person name="Tritt A."/>
            <person name="Yoshinaga Y."/>
            <person name="Zwiers L.-H."/>
            <person name="Turgeon B."/>
            <person name="Goodwin S."/>
            <person name="Spatafora J."/>
            <person name="Crous P."/>
            <person name="Grigoriev I."/>
        </authorList>
    </citation>
    <scope>NUCLEOTIDE SEQUENCE</scope>
    <source>
        <strain evidence="4">CBS 122681</strain>
    </source>
</reference>
<accession>A0A6A6SNL7</accession>
<dbReference type="Pfam" id="PF14033">
    <property type="entry name" value="DUF4246"/>
    <property type="match status" value="1"/>
</dbReference>
<dbReference type="Proteomes" id="UP000799324">
    <property type="component" value="Unassembled WGS sequence"/>
</dbReference>
<evidence type="ECO:0000256" key="1">
    <source>
        <dbReference type="SAM" id="MobiDB-lite"/>
    </source>
</evidence>